<evidence type="ECO:0000259" key="7">
    <source>
        <dbReference type="Pfam" id="PF10520"/>
    </source>
</evidence>
<dbReference type="Proteomes" id="UP000604046">
    <property type="component" value="Unassembled WGS sequence"/>
</dbReference>
<comment type="subcellular location">
    <subcellularLocation>
        <location evidence="1">Membrane</location>
        <topology evidence="1">Multi-pass membrane protein</topology>
    </subcellularLocation>
</comment>
<keyword evidence="4 6" id="KW-1133">Transmembrane helix</keyword>
<dbReference type="UniPathway" id="UPA00199"/>
<evidence type="ECO:0000313" key="9">
    <source>
        <dbReference type="Proteomes" id="UP000604046"/>
    </source>
</evidence>
<dbReference type="OrthoDB" id="5103at2759"/>
<reference evidence="8" key="1">
    <citation type="submission" date="2021-02" db="EMBL/GenBank/DDBJ databases">
        <authorList>
            <person name="Dougan E. K."/>
            <person name="Rhodes N."/>
            <person name="Thang M."/>
            <person name="Chan C."/>
        </authorList>
    </citation>
    <scope>NUCLEOTIDE SEQUENCE</scope>
</reference>
<evidence type="ECO:0000256" key="3">
    <source>
        <dbReference type="ARBA" id="ARBA00022692"/>
    </source>
</evidence>
<feature type="domain" description="Lipid desaturase" evidence="7">
    <location>
        <begin position="146"/>
        <end position="292"/>
    </location>
</feature>
<name>A0A812J8R6_9DINO</name>
<sequence length="328" mass="36810">MVLFASQDASKEGPKQDIWGSGARLFFLIGKLASSESIVEPCLLDYEMLQGQVHSGGATGAGAISSEGTQDTRAGEVLQEAQLELAPEKAERGKVLPNYEAFPPPPKVPTTWWQLLHHLLFFGLGIGTLLFQPSWLPDWKLTLVMYLYSDFMSALLHRTFDHEECLKVPALDFVAYGFQMHHAWPMESTKGVGLYRLFCDTVRIQWILLVCFAVISSHTLLAAQILYLKLLFGAYGSAVGHFYAHFPENQRPFLVRTLQGLHLLLPPKHHAVHHRAPYNENLTSVSGLTDFIVNPLLKDCPFIPTLLTLLGLSMFDIRLIEGLYSRFM</sequence>
<dbReference type="GO" id="GO:0016020">
    <property type="term" value="C:membrane"/>
    <property type="evidence" value="ECO:0007669"/>
    <property type="project" value="UniProtKB-SubCell"/>
</dbReference>
<evidence type="ECO:0000256" key="4">
    <source>
        <dbReference type="ARBA" id="ARBA00022989"/>
    </source>
</evidence>
<evidence type="ECO:0000256" key="1">
    <source>
        <dbReference type="ARBA" id="ARBA00004141"/>
    </source>
</evidence>
<keyword evidence="5 6" id="KW-0472">Membrane</keyword>
<protein>
    <submittedName>
        <fullName evidence="8">FAD4 protein</fullName>
    </submittedName>
</protein>
<evidence type="ECO:0000256" key="5">
    <source>
        <dbReference type="ARBA" id="ARBA00023136"/>
    </source>
</evidence>
<feature type="transmembrane region" description="Helical" evidence="6">
    <location>
        <begin position="112"/>
        <end position="131"/>
    </location>
</feature>
<evidence type="ECO:0000313" key="8">
    <source>
        <dbReference type="EMBL" id="CAE7199545.1"/>
    </source>
</evidence>
<evidence type="ECO:0000256" key="6">
    <source>
        <dbReference type="SAM" id="Phobius"/>
    </source>
</evidence>
<organism evidence="8 9">
    <name type="scientific">Symbiodinium natans</name>
    <dbReference type="NCBI Taxonomy" id="878477"/>
    <lineage>
        <taxon>Eukaryota</taxon>
        <taxon>Sar</taxon>
        <taxon>Alveolata</taxon>
        <taxon>Dinophyceae</taxon>
        <taxon>Suessiales</taxon>
        <taxon>Symbiodiniaceae</taxon>
        <taxon>Symbiodinium</taxon>
    </lineage>
</organism>
<proteinExistence type="inferred from homology"/>
<keyword evidence="9" id="KW-1185">Reference proteome</keyword>
<dbReference type="PANTHER" id="PTHR48140:SF1">
    <property type="entry name" value="FATTY ACID DESATURASE 4, CHLOROPLASTIC-RELATED"/>
    <property type="match status" value="1"/>
</dbReference>
<dbReference type="InterPro" id="IPR019547">
    <property type="entry name" value="Lipid_desat"/>
</dbReference>
<evidence type="ECO:0000256" key="2">
    <source>
        <dbReference type="ARBA" id="ARBA00007620"/>
    </source>
</evidence>
<dbReference type="GO" id="GO:0006631">
    <property type="term" value="P:fatty acid metabolic process"/>
    <property type="evidence" value="ECO:0007669"/>
    <property type="project" value="UniProtKB-UniPathway"/>
</dbReference>
<accession>A0A812J8R6</accession>
<gene>
    <name evidence="8" type="primary">FAD4</name>
    <name evidence="8" type="ORF">SNAT2548_LOCUS5873</name>
</gene>
<comment type="caution">
    <text evidence="8">The sequence shown here is derived from an EMBL/GenBank/DDBJ whole genome shotgun (WGS) entry which is preliminary data.</text>
</comment>
<feature type="transmembrane region" description="Helical" evidence="6">
    <location>
        <begin position="206"/>
        <end position="227"/>
    </location>
</feature>
<comment type="similarity">
    <text evidence="2">Belongs to the fatty acid desaturase CarF family.</text>
</comment>
<dbReference type="InterPro" id="IPR052864">
    <property type="entry name" value="Chloroplast_FAD_CarF"/>
</dbReference>
<dbReference type="EMBL" id="CAJNDS010000380">
    <property type="protein sequence ID" value="CAE7199545.1"/>
    <property type="molecule type" value="Genomic_DNA"/>
</dbReference>
<dbReference type="Pfam" id="PF10520">
    <property type="entry name" value="Lipid_desat"/>
    <property type="match status" value="1"/>
</dbReference>
<keyword evidence="3 6" id="KW-0812">Transmembrane</keyword>
<dbReference type="AlphaFoldDB" id="A0A812J8R6"/>
<dbReference type="PANTHER" id="PTHR48140">
    <property type="entry name" value="FATTY ACID DESATURASE 4, CHLOROPLASTIC-RELATED"/>
    <property type="match status" value="1"/>
</dbReference>